<comment type="subcellular location">
    <subcellularLocation>
        <location evidence="1 8">Cell membrane</location>
        <topology evidence="1 8">Multi-pass membrane protein</topology>
    </subcellularLocation>
</comment>
<dbReference type="EMBL" id="DXDC01000449">
    <property type="protein sequence ID" value="HIY67513.1"/>
    <property type="molecule type" value="Genomic_DNA"/>
</dbReference>
<evidence type="ECO:0000256" key="1">
    <source>
        <dbReference type="ARBA" id="ARBA00004651"/>
    </source>
</evidence>
<dbReference type="GO" id="GO:0005886">
    <property type="term" value="C:plasma membrane"/>
    <property type="evidence" value="ECO:0007669"/>
    <property type="project" value="UniProtKB-SubCell"/>
</dbReference>
<evidence type="ECO:0000313" key="10">
    <source>
        <dbReference type="EMBL" id="HIY67513.1"/>
    </source>
</evidence>
<comment type="similarity">
    <text evidence="2 8">Belongs to the 4-toluene sulfonate uptake permease (TSUP) (TC 2.A.102) family.</text>
</comment>
<feature type="compositionally biased region" description="Low complexity" evidence="9">
    <location>
        <begin position="23"/>
        <end position="38"/>
    </location>
</feature>
<evidence type="ECO:0000313" key="11">
    <source>
        <dbReference type="Proteomes" id="UP000824005"/>
    </source>
</evidence>
<sequence length="299" mass="31604">MRNACWRPRRESRWTDRVDQAPTRSDGSSAGSSQAQRTAYRARPDTRHYAERVDTVVVAVIILATVLTGTILQRLSGTGVGLVVAPVLALLLGPGFGVFMTNVTTVMSGLLIMFAVWRFINWRAYLLIAPAAAIGAWPAAWLVGALPTAWLSILLGALVVSALLLTAFARRIPEWKSPGAAVTAGFLGGFFNTTSGVAAPVMVIYSRLSRWEQVGFSATLQPVFMTMGIASVVSKLVMGSVEPGEAGSLPFGLLLLIIPCSVGFGLLIATPLTRVVTASLARRLAMVLAAVGGVAAIVR</sequence>
<evidence type="ECO:0000256" key="9">
    <source>
        <dbReference type="SAM" id="MobiDB-lite"/>
    </source>
</evidence>
<organism evidence="10 11">
    <name type="scientific">Candidatus Agrococcus pullicola</name>
    <dbReference type="NCBI Taxonomy" id="2838429"/>
    <lineage>
        <taxon>Bacteria</taxon>
        <taxon>Bacillati</taxon>
        <taxon>Actinomycetota</taxon>
        <taxon>Actinomycetes</taxon>
        <taxon>Micrococcales</taxon>
        <taxon>Microbacteriaceae</taxon>
        <taxon>Agrococcus</taxon>
    </lineage>
</organism>
<evidence type="ECO:0000256" key="8">
    <source>
        <dbReference type="RuleBase" id="RU363041"/>
    </source>
</evidence>
<dbReference type="InterPro" id="IPR052017">
    <property type="entry name" value="TSUP"/>
</dbReference>
<feature type="transmembrane region" description="Helical" evidence="8">
    <location>
        <begin position="124"/>
        <end position="143"/>
    </location>
</feature>
<name>A0A9D1YYB8_9MICO</name>
<dbReference type="Proteomes" id="UP000824005">
    <property type="component" value="Unassembled WGS sequence"/>
</dbReference>
<evidence type="ECO:0000256" key="6">
    <source>
        <dbReference type="ARBA" id="ARBA00022989"/>
    </source>
</evidence>
<reference evidence="10" key="1">
    <citation type="journal article" date="2021" name="PeerJ">
        <title>Extensive microbial diversity within the chicken gut microbiome revealed by metagenomics and culture.</title>
        <authorList>
            <person name="Gilroy R."/>
            <person name="Ravi A."/>
            <person name="Getino M."/>
            <person name="Pursley I."/>
            <person name="Horton D.L."/>
            <person name="Alikhan N.F."/>
            <person name="Baker D."/>
            <person name="Gharbi K."/>
            <person name="Hall N."/>
            <person name="Watson M."/>
            <person name="Adriaenssens E.M."/>
            <person name="Foster-Nyarko E."/>
            <person name="Jarju S."/>
            <person name="Secka A."/>
            <person name="Antonio M."/>
            <person name="Oren A."/>
            <person name="Chaudhuri R.R."/>
            <person name="La Ragione R."/>
            <person name="Hildebrand F."/>
            <person name="Pallen M.J."/>
        </authorList>
    </citation>
    <scope>NUCLEOTIDE SEQUENCE</scope>
    <source>
        <strain evidence="10">ChiGjej1B1-98</strain>
    </source>
</reference>
<dbReference type="AlphaFoldDB" id="A0A9D1YYB8"/>
<keyword evidence="4 8" id="KW-1003">Cell membrane</keyword>
<accession>A0A9D1YYB8</accession>
<proteinExistence type="inferred from homology"/>
<feature type="transmembrane region" description="Helical" evidence="8">
    <location>
        <begin position="84"/>
        <end position="117"/>
    </location>
</feature>
<feature type="transmembrane region" description="Helical" evidence="8">
    <location>
        <begin position="249"/>
        <end position="268"/>
    </location>
</feature>
<keyword evidence="5 8" id="KW-0812">Transmembrane</keyword>
<feature type="transmembrane region" description="Helical" evidence="8">
    <location>
        <begin position="218"/>
        <end position="237"/>
    </location>
</feature>
<keyword evidence="7 8" id="KW-0472">Membrane</keyword>
<feature type="transmembrane region" description="Helical" evidence="8">
    <location>
        <begin position="149"/>
        <end position="169"/>
    </location>
</feature>
<dbReference type="PANTHER" id="PTHR30269">
    <property type="entry name" value="TRANSMEMBRANE PROTEIN YFCA"/>
    <property type="match status" value="1"/>
</dbReference>
<protein>
    <recommendedName>
        <fullName evidence="8">Probable membrane transporter protein</fullName>
    </recommendedName>
</protein>
<reference evidence="10" key="2">
    <citation type="submission" date="2021-04" db="EMBL/GenBank/DDBJ databases">
        <authorList>
            <person name="Gilroy R."/>
        </authorList>
    </citation>
    <scope>NUCLEOTIDE SEQUENCE</scope>
    <source>
        <strain evidence="10">ChiGjej1B1-98</strain>
    </source>
</reference>
<dbReference type="Pfam" id="PF01925">
    <property type="entry name" value="TauE"/>
    <property type="match status" value="1"/>
</dbReference>
<evidence type="ECO:0000256" key="5">
    <source>
        <dbReference type="ARBA" id="ARBA00022692"/>
    </source>
</evidence>
<evidence type="ECO:0000256" key="2">
    <source>
        <dbReference type="ARBA" id="ARBA00009142"/>
    </source>
</evidence>
<evidence type="ECO:0000256" key="3">
    <source>
        <dbReference type="ARBA" id="ARBA00022448"/>
    </source>
</evidence>
<feature type="compositionally biased region" description="Basic and acidic residues" evidence="9">
    <location>
        <begin position="8"/>
        <end position="19"/>
    </location>
</feature>
<evidence type="ECO:0000256" key="4">
    <source>
        <dbReference type="ARBA" id="ARBA00022475"/>
    </source>
</evidence>
<keyword evidence="3" id="KW-0813">Transport</keyword>
<evidence type="ECO:0000256" key="7">
    <source>
        <dbReference type="ARBA" id="ARBA00023136"/>
    </source>
</evidence>
<feature type="transmembrane region" description="Helical" evidence="8">
    <location>
        <begin position="181"/>
        <end position="206"/>
    </location>
</feature>
<gene>
    <name evidence="10" type="ORF">H9830_14710</name>
</gene>
<feature type="transmembrane region" description="Helical" evidence="8">
    <location>
        <begin position="53"/>
        <end position="72"/>
    </location>
</feature>
<feature type="transmembrane region" description="Helical" evidence="8">
    <location>
        <begin position="280"/>
        <end position="298"/>
    </location>
</feature>
<dbReference type="PANTHER" id="PTHR30269:SF37">
    <property type="entry name" value="MEMBRANE TRANSPORTER PROTEIN"/>
    <property type="match status" value="1"/>
</dbReference>
<dbReference type="InterPro" id="IPR002781">
    <property type="entry name" value="TM_pro_TauE-like"/>
</dbReference>
<feature type="region of interest" description="Disordered" evidence="9">
    <location>
        <begin position="1"/>
        <end position="43"/>
    </location>
</feature>
<keyword evidence="6 8" id="KW-1133">Transmembrane helix</keyword>
<comment type="caution">
    <text evidence="10">The sequence shown here is derived from an EMBL/GenBank/DDBJ whole genome shotgun (WGS) entry which is preliminary data.</text>
</comment>
<feature type="non-terminal residue" evidence="10">
    <location>
        <position position="299"/>
    </location>
</feature>